<evidence type="ECO:0000313" key="1">
    <source>
        <dbReference type="EMBL" id="KAJ4725574.1"/>
    </source>
</evidence>
<keyword evidence="2" id="KW-1185">Reference proteome</keyword>
<dbReference type="EMBL" id="CM051395">
    <property type="protein sequence ID" value="KAJ4725574.1"/>
    <property type="molecule type" value="Genomic_DNA"/>
</dbReference>
<accession>A0ACC1YQC9</accession>
<evidence type="ECO:0000313" key="2">
    <source>
        <dbReference type="Proteomes" id="UP001164539"/>
    </source>
</evidence>
<gene>
    <name evidence="1" type="ORF">OWV82_004425</name>
</gene>
<sequence length="1097" mass="121185">MRGVATTASKSTQAMPVSVTAALQCLTDEAARAMKDAVAVARRRCHVQTTSLHTIYAFLSLRKSILRDACLSYGGNSYTARLQLRALELSLGIGLDRLATSKSEGDPPISNSLSAAIKRSQGHQRRNPDNYHLQQIHCNQQAALLKVEMKYLIIAILDDPLASRVFADAGYSSCGLKLEILQPPIARISRPPPRLPRCPPIFLCNLTDSFLEKIGEEIPFGQDDVHENCRRIGEVLVRRNEKNGKNPLLVGFCANHALQGFVDTVNSGKVGVFPREIDGLDIVCIGKEINKFLVEKGSLGMVMLKFKELETVLERCLGPGVAVNVGELKAFVGDDVSSEAATFVVSKLTSLLKANGQKLWLIGAATSYETYLKFLAKFPGVDKDWDLHLLPGHWKASFLGSFVPFGGFFYPPPDLKNPGKSNNEFSSCCYLCTEKFEQEVAAILKLQSTVSLADQHSENLPSWLRMKELDAGKGVAVAKAKDDGMALNAKIMELQKKWNDICQSLHKSQLLSKLDLFQMRSQAPFAEVCQFAADRNAGKASSSKNPLLNIDQGSIAGPGQKISPPRQNTSTSLSSEADPLPLHISKNQQRKNDEHLLPPHPLANLTKPAEHTSHSSLTSVTTDLGLGTMYATTRQEADTPKSQEHLQRLSGYISAEVDAVSESTSPQVVQSSSCSGSYEGEPSDPRDYKTLRKALAEKVGWQNEAISRISQAVTNWRSGNQRQLGSNCKEDIWLTLLGPDEVGKRKIASALAEIVFGSQENLFSVDLSSEQVISEPNSTSDCQNFDPCNRKFRAKHIVDYIARELKKKRGLVVFLKNVDKADPIFQNSLSKAISTGRFPDSHNRDSSTNNAIFVTTSRIVKGNNGVLPEKRPVKFSEETILGAKSWQMQILVNHGFEGVSRSSDMNVKVSPMKESSNTESMKKRKLIDTSNSPTKSQKQGHNSLRSYLDLNLPADGEEEDFKSENSDSDSISEGTETWLDGFFDQVDEKVVFKRVNFDLLAEKIVKEIRLQFQRTLGFEALLEIDHEVMIQLVAATWFSDRKRVIGDWVENVLGRSFNEVRLKHHLTTGSVVKLVACEDLLVEEQAPGISLPTRINV</sequence>
<dbReference type="Proteomes" id="UP001164539">
    <property type="component" value="Chromosome 2"/>
</dbReference>
<comment type="caution">
    <text evidence="1">The sequence shown here is derived from an EMBL/GenBank/DDBJ whole genome shotgun (WGS) entry which is preliminary data.</text>
</comment>
<reference evidence="1 2" key="1">
    <citation type="journal article" date="2023" name="Science">
        <title>Complex scaffold remodeling in plant triterpene biosynthesis.</title>
        <authorList>
            <person name="De La Pena R."/>
            <person name="Hodgson H."/>
            <person name="Liu J.C."/>
            <person name="Stephenson M.J."/>
            <person name="Martin A.C."/>
            <person name="Owen C."/>
            <person name="Harkess A."/>
            <person name="Leebens-Mack J."/>
            <person name="Jimenez L.E."/>
            <person name="Osbourn A."/>
            <person name="Sattely E.S."/>
        </authorList>
    </citation>
    <scope>NUCLEOTIDE SEQUENCE [LARGE SCALE GENOMIC DNA]</scope>
    <source>
        <strain evidence="2">cv. JPN11</strain>
        <tissue evidence="1">Leaf</tissue>
    </source>
</reference>
<protein>
    <submittedName>
        <fullName evidence="1">Protein SMAX1-LIKE like</fullName>
    </submittedName>
</protein>
<organism evidence="1 2">
    <name type="scientific">Melia azedarach</name>
    <name type="common">Chinaberry tree</name>
    <dbReference type="NCBI Taxonomy" id="155640"/>
    <lineage>
        <taxon>Eukaryota</taxon>
        <taxon>Viridiplantae</taxon>
        <taxon>Streptophyta</taxon>
        <taxon>Embryophyta</taxon>
        <taxon>Tracheophyta</taxon>
        <taxon>Spermatophyta</taxon>
        <taxon>Magnoliopsida</taxon>
        <taxon>eudicotyledons</taxon>
        <taxon>Gunneridae</taxon>
        <taxon>Pentapetalae</taxon>
        <taxon>rosids</taxon>
        <taxon>malvids</taxon>
        <taxon>Sapindales</taxon>
        <taxon>Meliaceae</taxon>
        <taxon>Melia</taxon>
    </lineage>
</organism>
<proteinExistence type="predicted"/>
<name>A0ACC1YQC9_MELAZ</name>